<sequence length="249" mass="27370">MKPGRGEPNVGTGRRDVVFEAVRLMYGGCGVSLAYEGSEANDARQCAAVKNELRRLIDLMGSAGRSSTISLRLSRIGMDVDEGLARSHLEELIREAAVYGMSIMIHAEEPHRSDRALAVYKSVAERYPTAGFTLQANLQRAERDMADLLPFSGRIRIVEGKLPLAVKDGRADSAEAYLRLAERAIASGRPVSIATHDESLLREVGRRGLLAAANAEVEMLHGVRPDFQQTVRSVGRLRVYLSYYGRLMV</sequence>
<name>A0ABV9FBQ6_9BACL</name>
<proteinExistence type="predicted"/>
<dbReference type="InterPro" id="IPR002872">
    <property type="entry name" value="Proline_DH_dom"/>
</dbReference>
<feature type="domain" description="Proline dehydrogenase" evidence="2">
    <location>
        <begin position="27"/>
        <end position="149"/>
    </location>
</feature>
<keyword evidence="1" id="KW-0560">Oxidoreductase</keyword>
<evidence type="ECO:0000313" key="3">
    <source>
        <dbReference type="EMBL" id="MFC4598235.1"/>
    </source>
</evidence>
<protein>
    <submittedName>
        <fullName evidence="3">Proline dehydrogenase family protein</fullName>
    </submittedName>
</protein>
<reference evidence="4" key="1">
    <citation type="journal article" date="2019" name="Int. J. Syst. Evol. Microbiol.">
        <title>The Global Catalogue of Microorganisms (GCM) 10K type strain sequencing project: providing services to taxonomists for standard genome sequencing and annotation.</title>
        <authorList>
            <consortium name="The Broad Institute Genomics Platform"/>
            <consortium name="The Broad Institute Genome Sequencing Center for Infectious Disease"/>
            <person name="Wu L."/>
            <person name="Ma J."/>
        </authorList>
    </citation>
    <scope>NUCLEOTIDE SEQUENCE [LARGE SCALE GENOMIC DNA]</scope>
    <source>
        <strain evidence="4">CCUG 49571</strain>
    </source>
</reference>
<gene>
    <name evidence="3" type="ORF">ACFO3S_08275</name>
</gene>
<evidence type="ECO:0000256" key="1">
    <source>
        <dbReference type="ARBA" id="ARBA00023002"/>
    </source>
</evidence>
<accession>A0ABV9FBQ6</accession>
<organism evidence="3 4">
    <name type="scientific">Cohnella hongkongensis</name>
    <dbReference type="NCBI Taxonomy" id="178337"/>
    <lineage>
        <taxon>Bacteria</taxon>
        <taxon>Bacillati</taxon>
        <taxon>Bacillota</taxon>
        <taxon>Bacilli</taxon>
        <taxon>Bacillales</taxon>
        <taxon>Paenibacillaceae</taxon>
        <taxon>Cohnella</taxon>
    </lineage>
</organism>
<dbReference type="Proteomes" id="UP001596028">
    <property type="component" value="Unassembled WGS sequence"/>
</dbReference>
<dbReference type="InterPro" id="IPR029041">
    <property type="entry name" value="FAD-linked_oxidoreductase-like"/>
</dbReference>
<evidence type="ECO:0000259" key="2">
    <source>
        <dbReference type="Pfam" id="PF01619"/>
    </source>
</evidence>
<dbReference type="Pfam" id="PF01619">
    <property type="entry name" value="Pro_dh"/>
    <property type="match status" value="1"/>
</dbReference>
<dbReference type="RefSeq" id="WP_378094272.1">
    <property type="nucleotide sequence ID" value="NZ_JBHSEP010000004.1"/>
</dbReference>
<dbReference type="SUPFAM" id="SSF51730">
    <property type="entry name" value="FAD-linked oxidoreductase"/>
    <property type="match status" value="1"/>
</dbReference>
<keyword evidence="4" id="KW-1185">Reference proteome</keyword>
<evidence type="ECO:0000313" key="4">
    <source>
        <dbReference type="Proteomes" id="UP001596028"/>
    </source>
</evidence>
<dbReference type="Gene3D" id="3.20.20.220">
    <property type="match status" value="1"/>
</dbReference>
<comment type="caution">
    <text evidence="3">The sequence shown here is derived from an EMBL/GenBank/DDBJ whole genome shotgun (WGS) entry which is preliminary data.</text>
</comment>
<dbReference type="EMBL" id="JBHSEP010000004">
    <property type="protein sequence ID" value="MFC4598235.1"/>
    <property type="molecule type" value="Genomic_DNA"/>
</dbReference>